<comment type="similarity">
    <text evidence="2">Belongs to the aldo/keto reductase family.</text>
</comment>
<dbReference type="OrthoDB" id="416253at2759"/>
<dbReference type="PANTHER" id="PTHR42342">
    <property type="entry name" value="STATIONARY PHASE PROTEIN 5"/>
    <property type="match status" value="1"/>
</dbReference>
<comment type="catalytic activity">
    <reaction evidence="8">
        <text>xylitol + NAD(+) = D-xylose + NADH + H(+)</text>
        <dbReference type="Rhea" id="RHEA:27441"/>
        <dbReference type="ChEBI" id="CHEBI:15378"/>
        <dbReference type="ChEBI" id="CHEBI:17151"/>
        <dbReference type="ChEBI" id="CHEBI:53455"/>
        <dbReference type="ChEBI" id="CHEBI:57540"/>
        <dbReference type="ChEBI" id="CHEBI:57945"/>
        <dbReference type="EC" id="1.1.1.307"/>
    </reaction>
</comment>
<keyword evidence="5" id="KW-0560">Oxidoreductase</keyword>
<keyword evidence="4" id="KW-0963">Cytoplasm</keyword>
<dbReference type="RefSeq" id="XP_013330596.1">
    <property type="nucleotide sequence ID" value="XM_013475142.1"/>
</dbReference>
<reference evidence="10 11" key="1">
    <citation type="submission" date="2015-04" db="EMBL/GenBank/DDBJ databases">
        <authorList>
            <person name="Heijne W.H."/>
            <person name="Fedorova N.D."/>
            <person name="Nierman W.C."/>
            <person name="Vollebregt A.W."/>
            <person name="Zhao Z."/>
            <person name="Wu L."/>
            <person name="Kumar M."/>
            <person name="Stam H."/>
            <person name="van den Berg M.A."/>
            <person name="Pel H.J."/>
        </authorList>
    </citation>
    <scope>NUCLEOTIDE SEQUENCE [LARGE SCALE GENOMIC DNA]</scope>
    <source>
        <strain evidence="10 11">CBS 393.64</strain>
    </source>
</reference>
<dbReference type="GO" id="GO:0033554">
    <property type="term" value="P:cellular response to stress"/>
    <property type="evidence" value="ECO:0007669"/>
    <property type="project" value="UniProtKB-ARBA"/>
</dbReference>
<name>A0A0F4Z0F2_RASE3</name>
<dbReference type="EC" id="1.1.1.307" evidence="3"/>
<gene>
    <name evidence="10" type="ORF">T310_1966</name>
</gene>
<dbReference type="GO" id="GO:0006066">
    <property type="term" value="P:alcohol metabolic process"/>
    <property type="evidence" value="ECO:0007669"/>
    <property type="project" value="UniProtKB-ARBA"/>
</dbReference>
<dbReference type="PROSITE" id="PS00063">
    <property type="entry name" value="ALDOKETO_REDUCTASE_3"/>
    <property type="match status" value="1"/>
</dbReference>
<evidence type="ECO:0000256" key="8">
    <source>
        <dbReference type="ARBA" id="ARBA00049485"/>
    </source>
</evidence>
<sequence>MSNLQYTKKTFTLNTGDKIPAVGLGTWQSKPNEVREAVKNALLAGYRHIDTALAYGNEAEVGQGIRDSGIPREEIWITTKLDNTWHHRVQEGIDASLKALGVDYVDLYLMHWPSSTDPNDKKKHLPDWDFIKTWQEMQKLPATGKVRNIGVSNFGIRNLERLLNDPSTKIVPAVNQIELHPCNPSPKLVAYNTSKGIHSTGYSCLGSTNSPLYKNPTLLQIAEKKGKTPQQVLLMWGLQKGWSVIPKSVNKDRIEKNFQLDGWELTPEEVDQLSNLKERFKHSHHRPPTETPHRSGIPILLISTSLHHLPSSPTTSRTEGLSGLSQQWLHQVGICCSRNSGGQPGKESLRSLLGTAFLTLVPRFAYEKTAKAIKARLPESSQPLQLRLQPAYARITPRQPISRAAAIRQARSRHFTTRASGTVGSYIRSGSRSSASFQTSRIGSAVARFTSHSPFASTLRPNLTGGTLGRTAGGYAIGAGRIGGVRYFSHAPAAPAEVINNVSAALRGFLLSGKRARFDGIDPLTGEKRFKTVTALQDKVERRMAEVPRTAPGSYIDFQLSPTITAFGALKGFGKNESGEAPQPVTLNSDGLMEMLSMDFARALKDFAAVMNDLKRLATLGDLPVSLHDKSTIRVRFPGCDAEQVERLCDEVGVERGRIFQDEEFDARNGTELALLFPFAPSMAPSPETELFTIHEQPRTDHHHDLDWRMMMSGEDNMQTSPGLSKETNEISFEDIEIFGKNPWTSSPSGYSSLEISELGDRVFFPELSELGSPQSVSDYEGVQGIYKFLEQCDRAAEHRQH</sequence>
<dbReference type="Pfam" id="PF00248">
    <property type="entry name" value="Aldo_ket_red"/>
    <property type="match status" value="1"/>
</dbReference>
<evidence type="ECO:0000256" key="7">
    <source>
        <dbReference type="ARBA" id="ARBA00047534"/>
    </source>
</evidence>
<evidence type="ECO:0000256" key="3">
    <source>
        <dbReference type="ARBA" id="ARBA00012845"/>
    </source>
</evidence>
<dbReference type="GO" id="GO:0042843">
    <property type="term" value="P:D-xylose catabolic process"/>
    <property type="evidence" value="ECO:0007669"/>
    <property type="project" value="UniProtKB-ARBA"/>
</dbReference>
<evidence type="ECO:0000313" key="11">
    <source>
        <dbReference type="Proteomes" id="UP000053958"/>
    </source>
</evidence>
<dbReference type="GO" id="GO:0019568">
    <property type="term" value="P:arabinose catabolic process"/>
    <property type="evidence" value="ECO:0007669"/>
    <property type="project" value="UniProtKB-ARBA"/>
</dbReference>
<dbReference type="InterPro" id="IPR036812">
    <property type="entry name" value="NAD(P)_OxRdtase_dom_sf"/>
</dbReference>
<dbReference type="InterPro" id="IPR018170">
    <property type="entry name" value="Aldo/ket_reductase_CS"/>
</dbReference>
<organism evidence="10 11">
    <name type="scientific">Rasamsonia emersonii (strain ATCC 16479 / CBS 393.64 / IMI 116815)</name>
    <dbReference type="NCBI Taxonomy" id="1408163"/>
    <lineage>
        <taxon>Eukaryota</taxon>
        <taxon>Fungi</taxon>
        <taxon>Dikarya</taxon>
        <taxon>Ascomycota</taxon>
        <taxon>Pezizomycotina</taxon>
        <taxon>Eurotiomycetes</taxon>
        <taxon>Eurotiomycetidae</taxon>
        <taxon>Eurotiales</taxon>
        <taxon>Trichocomaceae</taxon>
        <taxon>Rasamsonia</taxon>
    </lineage>
</organism>
<dbReference type="FunFam" id="3.20.20.100:FF:000018">
    <property type="entry name" value="Glycerol dehydrogenase Gcy1"/>
    <property type="match status" value="1"/>
</dbReference>
<proteinExistence type="inferred from homology"/>
<dbReference type="STRING" id="1408163.A0A0F4Z0F2"/>
<evidence type="ECO:0000256" key="5">
    <source>
        <dbReference type="ARBA" id="ARBA00023002"/>
    </source>
</evidence>
<dbReference type="Proteomes" id="UP000053958">
    <property type="component" value="Unassembled WGS sequence"/>
</dbReference>
<comment type="function">
    <text evidence="6">Catalyzes the initial reaction in the xylose utilization pathway by reducing D-xylose into xylitol. Xylose is a major component of hemicelluloses such as xylan. Most fungi utilize D-xylose via three enzymatic reactions, xylose reductase (XR), xylitol dehydrogenase (XDH), and xylulokinase, to form xylulose 5-phosphate, which enters pentose phosphate pathway.</text>
</comment>
<dbReference type="EMBL" id="LASV01000079">
    <property type="protein sequence ID" value="KKA23984.1"/>
    <property type="molecule type" value="Genomic_DNA"/>
</dbReference>
<dbReference type="GeneID" id="25314317"/>
<evidence type="ECO:0000313" key="10">
    <source>
        <dbReference type="EMBL" id="KKA23984.1"/>
    </source>
</evidence>
<accession>A0A0F4Z0F2</accession>
<comment type="catalytic activity">
    <reaction evidence="7">
        <text>xylitol + NADP(+) = D-xylose + NADPH + H(+)</text>
        <dbReference type="Rhea" id="RHEA:27445"/>
        <dbReference type="ChEBI" id="CHEBI:15378"/>
        <dbReference type="ChEBI" id="CHEBI:17151"/>
        <dbReference type="ChEBI" id="CHEBI:53455"/>
        <dbReference type="ChEBI" id="CHEBI:57783"/>
        <dbReference type="ChEBI" id="CHEBI:58349"/>
        <dbReference type="EC" id="1.1.1.307"/>
    </reaction>
</comment>
<dbReference type="Gene3D" id="3.20.20.100">
    <property type="entry name" value="NADP-dependent oxidoreductase domain"/>
    <property type="match status" value="1"/>
</dbReference>
<dbReference type="PROSITE" id="PS00798">
    <property type="entry name" value="ALDOKETO_REDUCTASE_1"/>
    <property type="match status" value="1"/>
</dbReference>
<keyword evidence="11" id="KW-1185">Reference proteome</keyword>
<evidence type="ECO:0000256" key="2">
    <source>
        <dbReference type="ARBA" id="ARBA00007905"/>
    </source>
</evidence>
<dbReference type="InterPro" id="IPR038816">
    <property type="entry name" value="Stationary_phase_5"/>
</dbReference>
<dbReference type="PRINTS" id="PR00069">
    <property type="entry name" value="ALDKETRDTASE"/>
</dbReference>
<comment type="subcellular location">
    <subcellularLocation>
        <location evidence="1">Cytoplasm</location>
    </subcellularLocation>
</comment>
<evidence type="ECO:0000259" key="9">
    <source>
        <dbReference type="Pfam" id="PF00248"/>
    </source>
</evidence>
<dbReference type="GO" id="GO:0043248">
    <property type="term" value="P:proteasome assembly"/>
    <property type="evidence" value="ECO:0007669"/>
    <property type="project" value="TreeGrafter"/>
</dbReference>
<dbReference type="PROSITE" id="PS00062">
    <property type="entry name" value="ALDOKETO_REDUCTASE_2"/>
    <property type="match status" value="1"/>
</dbReference>
<evidence type="ECO:0000256" key="1">
    <source>
        <dbReference type="ARBA" id="ARBA00004496"/>
    </source>
</evidence>
<dbReference type="GO" id="GO:0042180">
    <property type="term" value="P:ketone metabolic process"/>
    <property type="evidence" value="ECO:0007669"/>
    <property type="project" value="UniProtKB-ARBA"/>
</dbReference>
<feature type="domain" description="NADP-dependent oxidoreductase" evidence="9">
    <location>
        <begin position="22"/>
        <end position="276"/>
    </location>
</feature>
<dbReference type="GO" id="GO:0070628">
    <property type="term" value="F:proteasome binding"/>
    <property type="evidence" value="ECO:0007669"/>
    <property type="project" value="InterPro"/>
</dbReference>
<dbReference type="InterPro" id="IPR023210">
    <property type="entry name" value="NADP_OxRdtase_dom"/>
</dbReference>
<dbReference type="AlphaFoldDB" id="A0A0F4Z0F2"/>
<comment type="caution">
    <text evidence="10">The sequence shown here is derived from an EMBL/GenBank/DDBJ whole genome shotgun (WGS) entry which is preliminary data.</text>
</comment>
<dbReference type="GO" id="GO:0005737">
    <property type="term" value="C:cytoplasm"/>
    <property type="evidence" value="ECO:0007669"/>
    <property type="project" value="UniProtKB-SubCell"/>
</dbReference>
<evidence type="ECO:0000256" key="4">
    <source>
        <dbReference type="ARBA" id="ARBA00022490"/>
    </source>
</evidence>
<protein>
    <recommendedName>
        <fullName evidence="3">D-xylose reductase [NAD(P)H]</fullName>
        <ecNumber evidence="3">1.1.1.307</ecNumber>
    </recommendedName>
</protein>
<dbReference type="SUPFAM" id="SSF51430">
    <property type="entry name" value="NAD(P)-linked oxidoreductase"/>
    <property type="match status" value="1"/>
</dbReference>
<evidence type="ECO:0000256" key="6">
    <source>
        <dbReference type="ARBA" id="ARBA00025065"/>
    </source>
</evidence>
<dbReference type="PANTHER" id="PTHR42342:SF1">
    <property type="entry name" value="STATIONARY PHASE PROTEIN 5"/>
    <property type="match status" value="1"/>
</dbReference>
<dbReference type="InterPro" id="IPR020471">
    <property type="entry name" value="AKR"/>
</dbReference>
<dbReference type="GO" id="GO:0004032">
    <property type="term" value="F:aldose reductase (NADPH) activity"/>
    <property type="evidence" value="ECO:0007669"/>
    <property type="project" value="UniProtKB-ARBA"/>
</dbReference>